<feature type="transmembrane region" description="Helical" evidence="1">
    <location>
        <begin position="45"/>
        <end position="65"/>
    </location>
</feature>
<keyword evidence="1" id="KW-0472">Membrane</keyword>
<keyword evidence="3" id="KW-1185">Reference proteome</keyword>
<keyword evidence="1" id="KW-1133">Transmembrane helix</keyword>
<gene>
    <name evidence="2" type="ORF">HHL28_03495</name>
</gene>
<evidence type="ECO:0000313" key="3">
    <source>
        <dbReference type="Proteomes" id="UP000501891"/>
    </source>
</evidence>
<dbReference type="Proteomes" id="UP000501891">
    <property type="component" value="Chromosome"/>
</dbReference>
<proteinExistence type="predicted"/>
<sequence>MMEWVVKACWLALAAVHAAPAAVLFRPGLAQTLYGIPAEGTAGLLVSHRAGLFLAVLVVALFAAASPGARRAASLVVGISVLSFLVLYAQAGLPQGPLRTVAVVDALALPLLALVTVMAWREGDA</sequence>
<evidence type="ECO:0000313" key="2">
    <source>
        <dbReference type="EMBL" id="QJE72290.1"/>
    </source>
</evidence>
<dbReference type="AlphaFoldDB" id="A0A858R4E4"/>
<reference evidence="2" key="1">
    <citation type="submission" date="2020-04" db="EMBL/GenBank/DDBJ databases">
        <title>A desert anoxygenic phototrophic bacterium fixes CO2 using RubisCO under aerobic conditions.</title>
        <authorList>
            <person name="Tang K."/>
        </authorList>
    </citation>
    <scope>NUCLEOTIDE SEQUENCE [LARGE SCALE GENOMIC DNA]</scope>
    <source>
        <strain evidence="2">MIMtkB3</strain>
    </source>
</reference>
<feature type="transmembrane region" description="Helical" evidence="1">
    <location>
        <begin position="101"/>
        <end position="120"/>
    </location>
</feature>
<organism evidence="2 3">
    <name type="scientific">Aerophototrophica crusticola</name>
    <dbReference type="NCBI Taxonomy" id="1709002"/>
    <lineage>
        <taxon>Bacteria</taxon>
        <taxon>Pseudomonadati</taxon>
        <taxon>Pseudomonadota</taxon>
        <taxon>Alphaproteobacteria</taxon>
        <taxon>Rhodospirillales</taxon>
        <taxon>Rhodospirillaceae</taxon>
        <taxon>Aerophototrophica</taxon>
    </lineage>
</organism>
<dbReference type="KEGG" id="acru:HHL28_03495"/>
<keyword evidence="1" id="KW-0812">Transmembrane</keyword>
<name>A0A858R4E4_9PROT</name>
<protein>
    <recommendedName>
        <fullName evidence="4">Phosphopantetheine adenylyltransferase</fullName>
    </recommendedName>
</protein>
<feature type="transmembrane region" description="Helical" evidence="1">
    <location>
        <begin position="72"/>
        <end position="89"/>
    </location>
</feature>
<evidence type="ECO:0000256" key="1">
    <source>
        <dbReference type="SAM" id="Phobius"/>
    </source>
</evidence>
<dbReference type="EMBL" id="CP051775">
    <property type="protein sequence ID" value="QJE72290.1"/>
    <property type="molecule type" value="Genomic_DNA"/>
</dbReference>
<evidence type="ECO:0008006" key="4">
    <source>
        <dbReference type="Google" id="ProtNLM"/>
    </source>
</evidence>
<accession>A0A858R4E4</accession>